<sequence>MDSDEYKYLQPNFDPNTLKVAELRNILVRHDVEFNMAAKKSELIDLFKADIARRAPTLRRELNRPSAKPVTTPKDIERVMIRKERTPEPEPSDSKKPPSAPRTPRRSTKKVQASSATAKPSVVGKKRGIDSRSSTEHSDASGGETADKPKPVRKPRVAGTARRSDSEIDPGSKLEKRPPVRRAEAVPPKQETRDSKFVSKREAEGKREPTSSPPSSPKVEKPVTPSGTPSRKRKAQDREDEEGGDKKEGDKAEAEETSTRHLPPLTPSKKKKKNKTE</sequence>
<organism evidence="1 2">
    <name type="scientific">Spiromyces aspiralis</name>
    <dbReference type="NCBI Taxonomy" id="68401"/>
    <lineage>
        <taxon>Eukaryota</taxon>
        <taxon>Fungi</taxon>
        <taxon>Fungi incertae sedis</taxon>
        <taxon>Zoopagomycota</taxon>
        <taxon>Kickxellomycotina</taxon>
        <taxon>Kickxellomycetes</taxon>
        <taxon>Kickxellales</taxon>
        <taxon>Kickxellaceae</taxon>
        <taxon>Spiromyces</taxon>
    </lineage>
</organism>
<proteinExistence type="predicted"/>
<feature type="non-terminal residue" evidence="1">
    <location>
        <position position="277"/>
    </location>
</feature>
<evidence type="ECO:0000313" key="1">
    <source>
        <dbReference type="EMBL" id="KAJ1677238.1"/>
    </source>
</evidence>
<accession>A0ACC1HN99</accession>
<gene>
    <name evidence="1" type="primary">SRC1_2</name>
    <name evidence="1" type="ORF">EV182_006582</name>
</gene>
<keyword evidence="2" id="KW-1185">Reference proteome</keyword>
<comment type="caution">
    <text evidence="1">The sequence shown here is derived from an EMBL/GenBank/DDBJ whole genome shotgun (WGS) entry which is preliminary data.</text>
</comment>
<reference evidence="1" key="1">
    <citation type="submission" date="2022-06" db="EMBL/GenBank/DDBJ databases">
        <title>Phylogenomic reconstructions and comparative analyses of Kickxellomycotina fungi.</title>
        <authorList>
            <person name="Reynolds N.K."/>
            <person name="Stajich J.E."/>
            <person name="Barry K."/>
            <person name="Grigoriev I.V."/>
            <person name="Crous P."/>
            <person name="Smith M.E."/>
        </authorList>
    </citation>
    <scope>NUCLEOTIDE SEQUENCE</scope>
    <source>
        <strain evidence="1">RSA 2271</strain>
    </source>
</reference>
<protein>
    <submittedName>
        <fullName evidence="1">Inner nuclear membrane protein enriched at telomere/subtelomere region</fullName>
    </submittedName>
</protein>
<dbReference type="EMBL" id="JAMZIH010002762">
    <property type="protein sequence ID" value="KAJ1677238.1"/>
    <property type="molecule type" value="Genomic_DNA"/>
</dbReference>
<name>A0ACC1HN99_9FUNG</name>
<evidence type="ECO:0000313" key="2">
    <source>
        <dbReference type="Proteomes" id="UP001145114"/>
    </source>
</evidence>
<dbReference type="Proteomes" id="UP001145114">
    <property type="component" value="Unassembled WGS sequence"/>
</dbReference>